<keyword evidence="4" id="KW-1185">Reference proteome</keyword>
<dbReference type="InterPro" id="IPR001584">
    <property type="entry name" value="Integrase_cat-core"/>
</dbReference>
<dbReference type="Gene3D" id="3.30.420.10">
    <property type="entry name" value="Ribonuclease H-like superfamily/Ribonuclease H"/>
    <property type="match status" value="1"/>
</dbReference>
<dbReference type="InterPro" id="IPR036397">
    <property type="entry name" value="RNaseH_sf"/>
</dbReference>
<dbReference type="OrthoDB" id="9776104at2"/>
<dbReference type="SUPFAM" id="SSF53098">
    <property type="entry name" value="Ribonuclease H-like"/>
    <property type="match status" value="1"/>
</dbReference>
<name>F0GYZ0_9FIRM</name>
<dbReference type="GO" id="GO:0032196">
    <property type="term" value="P:transposition"/>
    <property type="evidence" value="ECO:0007669"/>
    <property type="project" value="TreeGrafter"/>
</dbReference>
<dbReference type="GO" id="GO:0003676">
    <property type="term" value="F:nucleic acid binding"/>
    <property type="evidence" value="ECO:0007669"/>
    <property type="project" value="InterPro"/>
</dbReference>
<reference evidence="3 4" key="1">
    <citation type="submission" date="2011-01" db="EMBL/GenBank/DDBJ databases">
        <authorList>
            <person name="Durkin A.S."/>
            <person name="Madupu R."/>
            <person name="Torralba M."/>
            <person name="Gillis M."/>
            <person name="Methe B."/>
            <person name="Sutton G."/>
            <person name="Nelson K.E."/>
        </authorList>
    </citation>
    <scope>NUCLEOTIDE SEQUENCE [LARGE SCALE GENOMIC DNA]</scope>
    <source>
        <strain evidence="3 4">ACS-025-V-Sch4</strain>
    </source>
</reference>
<dbReference type="AlphaFoldDB" id="F0GYZ0"/>
<dbReference type="GO" id="GO:0004803">
    <property type="term" value="F:transposase activity"/>
    <property type="evidence" value="ECO:0007669"/>
    <property type="project" value="TreeGrafter"/>
</dbReference>
<dbReference type="InterPro" id="IPR051917">
    <property type="entry name" value="Transposase-Integrase"/>
</dbReference>
<evidence type="ECO:0000313" key="3">
    <source>
        <dbReference type="EMBL" id="EGC84407.1"/>
    </source>
</evidence>
<evidence type="ECO:0000259" key="2">
    <source>
        <dbReference type="PROSITE" id="PS50994"/>
    </source>
</evidence>
<dbReference type="RefSeq" id="WP_004816525.1">
    <property type="nucleotide sequence ID" value="NZ_AEXN01000011.1"/>
</dbReference>
<dbReference type="Proteomes" id="UP000005277">
    <property type="component" value="Unassembled WGS sequence"/>
</dbReference>
<protein>
    <submittedName>
        <fullName evidence="3">Integrase core domain protein</fullName>
    </submittedName>
</protein>
<dbReference type="GO" id="GO:0015074">
    <property type="term" value="P:DNA integration"/>
    <property type="evidence" value="ECO:0007669"/>
    <property type="project" value="InterPro"/>
</dbReference>
<sequence>MAYNHLTIKELIWIEQYYKSGEKVTNIAKYLSRSRQTIYNVINWLKKGSTIQEYYDKYKKNKSKCGAKVKLLGKKEQEYVLNKLSKGWTPDVIIGRGEIKFSMSSRTLYRRFKDGSLDKKLLPMKGKRKKNGSVEKRGKQAFKRSIHSRNKSYPNIKNEFGHFEGDTIVGKDHKSCVITLLERVSKAIITLKPENRTAKAIEDRLNDWLDQIPRHLVKSITFDCGKEFSNWKSVYNNHDISIFFADPGCPSQRGLNENSNGLLRKDGLPKKTDFRVMCEEDIVSVASYRNNIPRKSLNYKTPLEEFMNLVYSVKVNLTNGIIYLRLLRIYL</sequence>
<dbReference type="GO" id="GO:0005829">
    <property type="term" value="C:cytosol"/>
    <property type="evidence" value="ECO:0007669"/>
    <property type="project" value="TreeGrafter"/>
</dbReference>
<feature type="domain" description="Integrase catalytic" evidence="2">
    <location>
        <begin position="150"/>
        <end position="310"/>
    </location>
</feature>
<organism evidence="3 4">
    <name type="scientific">Anaerococcus hydrogenalis ACS-025-V-Sch4</name>
    <dbReference type="NCBI Taxonomy" id="879306"/>
    <lineage>
        <taxon>Bacteria</taxon>
        <taxon>Bacillati</taxon>
        <taxon>Bacillota</taxon>
        <taxon>Tissierellia</taxon>
        <taxon>Tissierellales</taxon>
        <taxon>Peptoniphilaceae</taxon>
        <taxon>Anaerococcus</taxon>
    </lineage>
</organism>
<dbReference type="PANTHER" id="PTHR10948:SF23">
    <property type="entry name" value="TRANSPOSASE INSI FOR INSERTION SEQUENCE ELEMENT IS30A-RELATED"/>
    <property type="match status" value="1"/>
</dbReference>
<dbReference type="NCBIfam" id="NF033563">
    <property type="entry name" value="transpos_IS30"/>
    <property type="match status" value="1"/>
</dbReference>
<proteinExistence type="predicted"/>
<dbReference type="InterPro" id="IPR012337">
    <property type="entry name" value="RNaseH-like_sf"/>
</dbReference>
<accession>F0GYZ0</accession>
<feature type="region of interest" description="Disordered" evidence="1">
    <location>
        <begin position="126"/>
        <end position="145"/>
    </location>
</feature>
<dbReference type="PROSITE" id="PS50994">
    <property type="entry name" value="INTEGRASE"/>
    <property type="match status" value="1"/>
</dbReference>
<gene>
    <name evidence="3" type="ORF">HMPREF9246_0467</name>
</gene>
<comment type="caution">
    <text evidence="3">The sequence shown here is derived from an EMBL/GenBank/DDBJ whole genome shotgun (WGS) entry which is preliminary data.</text>
</comment>
<evidence type="ECO:0000313" key="4">
    <source>
        <dbReference type="Proteomes" id="UP000005277"/>
    </source>
</evidence>
<dbReference type="EMBL" id="AEXN01000011">
    <property type="protein sequence ID" value="EGC84407.1"/>
    <property type="molecule type" value="Genomic_DNA"/>
</dbReference>
<dbReference type="InterPro" id="IPR053392">
    <property type="entry name" value="Transposase_IS30-like"/>
</dbReference>
<evidence type="ECO:0000256" key="1">
    <source>
        <dbReference type="SAM" id="MobiDB-lite"/>
    </source>
</evidence>
<dbReference type="PANTHER" id="PTHR10948">
    <property type="entry name" value="TRANSPOSASE"/>
    <property type="match status" value="1"/>
</dbReference>